<dbReference type="RefSeq" id="WP_055976520.1">
    <property type="nucleotide sequence ID" value="NZ_BAABEG010000001.1"/>
</dbReference>
<dbReference type="AlphaFoldDB" id="A0A7X0CC49"/>
<dbReference type="Proteomes" id="UP000536262">
    <property type="component" value="Unassembled WGS sequence"/>
</dbReference>
<keyword evidence="1" id="KW-0560">Oxidoreductase</keyword>
<comment type="caution">
    <text evidence="1">The sequence shown here is derived from an EMBL/GenBank/DDBJ whole genome shotgun (WGS) entry which is preliminary data.</text>
</comment>
<evidence type="ECO:0000313" key="2">
    <source>
        <dbReference type="Proteomes" id="UP000536262"/>
    </source>
</evidence>
<keyword evidence="2" id="KW-1185">Reference proteome</keyword>
<evidence type="ECO:0000313" key="1">
    <source>
        <dbReference type="EMBL" id="MBB6352363.1"/>
    </source>
</evidence>
<dbReference type="Gene3D" id="3.30.2270.10">
    <property type="entry name" value="Folate-binding superfamily"/>
    <property type="match status" value="1"/>
</dbReference>
<gene>
    <name evidence="1" type="ORF">GGR00_000115</name>
</gene>
<dbReference type="GO" id="GO:0046653">
    <property type="term" value="P:tetrahydrofolate metabolic process"/>
    <property type="evidence" value="ECO:0007669"/>
    <property type="project" value="InterPro"/>
</dbReference>
<dbReference type="InterPro" id="IPR006279">
    <property type="entry name" value="SoxD"/>
</dbReference>
<dbReference type="GO" id="GO:0008115">
    <property type="term" value="F:sarcosine oxidase activity"/>
    <property type="evidence" value="ECO:0007669"/>
    <property type="project" value="UniProtKB-EC"/>
</dbReference>
<name>A0A7X0CC49_9HYPH</name>
<protein>
    <submittedName>
        <fullName evidence="1">Sarcosine oxidase subunit delta</fullName>
        <ecNumber evidence="1">1.5.3.1</ecNumber>
    </submittedName>
</protein>
<dbReference type="EC" id="1.5.3.1" evidence="1"/>
<dbReference type="EMBL" id="JACHOU010000001">
    <property type="protein sequence ID" value="MBB6352363.1"/>
    <property type="molecule type" value="Genomic_DNA"/>
</dbReference>
<sequence length="89" mass="9989">MQLFHCPFCGTRDETEFHFGGEAGNIRPDGADVPADRWANYLYMRDNPKGAVREVWVHMNCGEFFVMERDSVGHEVVSSTSLDGAGHAR</sequence>
<accession>A0A7X0CC49</accession>
<dbReference type="InterPro" id="IPR038561">
    <property type="entry name" value="SoxD_sf"/>
</dbReference>
<reference evidence="1 2" key="1">
    <citation type="submission" date="2020-08" db="EMBL/GenBank/DDBJ databases">
        <title>Genomic Encyclopedia of Type Strains, Phase IV (KMG-IV): sequencing the most valuable type-strain genomes for metagenomic binning, comparative biology and taxonomic classification.</title>
        <authorList>
            <person name="Goeker M."/>
        </authorList>
    </citation>
    <scope>NUCLEOTIDE SEQUENCE [LARGE SCALE GENOMIC DNA]</scope>
    <source>
        <strain evidence="1 2">DSM 7051</strain>
    </source>
</reference>
<proteinExistence type="predicted"/>
<dbReference type="Pfam" id="PF04267">
    <property type="entry name" value="SoxD"/>
    <property type="match status" value="1"/>
</dbReference>
<organism evidence="1 2">
    <name type="scientific">Aminobacter aganoensis</name>
    <dbReference type="NCBI Taxonomy" id="83264"/>
    <lineage>
        <taxon>Bacteria</taxon>
        <taxon>Pseudomonadati</taxon>
        <taxon>Pseudomonadota</taxon>
        <taxon>Alphaproteobacteria</taxon>
        <taxon>Hyphomicrobiales</taxon>
        <taxon>Phyllobacteriaceae</taxon>
        <taxon>Aminobacter</taxon>
    </lineage>
</organism>